<organism evidence="2">
    <name type="scientific">Arion vulgaris</name>
    <dbReference type="NCBI Taxonomy" id="1028688"/>
    <lineage>
        <taxon>Eukaryota</taxon>
        <taxon>Metazoa</taxon>
        <taxon>Spiralia</taxon>
        <taxon>Lophotrochozoa</taxon>
        <taxon>Mollusca</taxon>
        <taxon>Gastropoda</taxon>
        <taxon>Heterobranchia</taxon>
        <taxon>Euthyneura</taxon>
        <taxon>Panpulmonata</taxon>
        <taxon>Eupulmonata</taxon>
        <taxon>Stylommatophora</taxon>
        <taxon>Helicina</taxon>
        <taxon>Arionoidea</taxon>
        <taxon>Arionidae</taxon>
        <taxon>Arion</taxon>
    </lineage>
</organism>
<evidence type="ECO:0000256" key="1">
    <source>
        <dbReference type="SAM" id="Coils"/>
    </source>
</evidence>
<proteinExistence type="predicted"/>
<reference evidence="2" key="1">
    <citation type="submission" date="2014-12" db="EMBL/GenBank/DDBJ databases">
        <title>Insight into the proteome of Arion vulgaris.</title>
        <authorList>
            <person name="Aradska J."/>
            <person name="Bulat T."/>
            <person name="Smidak R."/>
            <person name="Sarate P."/>
            <person name="Gangsoo J."/>
            <person name="Sialana F."/>
            <person name="Bilban M."/>
            <person name="Lubec G."/>
        </authorList>
    </citation>
    <scope>NUCLEOTIDE SEQUENCE</scope>
    <source>
        <tissue evidence="2">Skin</tissue>
    </source>
</reference>
<evidence type="ECO:0000313" key="2">
    <source>
        <dbReference type="EMBL" id="CEK55536.1"/>
    </source>
</evidence>
<sequence>KNWKEGMIEDQSHKQAEIENKIKEEIASMLLHPLAEMMNLMEKQKVNLEEKIQLQDKRCEQINTDITGQVKELDNSVQAITLQIESLSSGLEDSFSKLDKVKSLEILVNELKKNITSEPLTLSVLETEEQNKKLKKLERLMGVYQQSFEHYRNETKHEFHDLKDSLDKETLAVRSISKTLQNNLTTT</sequence>
<feature type="coiled-coil region" evidence="1">
    <location>
        <begin position="38"/>
        <end position="65"/>
    </location>
</feature>
<feature type="non-terminal residue" evidence="2">
    <location>
        <position position="187"/>
    </location>
</feature>
<protein>
    <submittedName>
        <fullName evidence="2">Uncharacterized protein</fullName>
    </submittedName>
</protein>
<gene>
    <name evidence="2" type="primary">ORF25453</name>
</gene>
<dbReference type="EMBL" id="HACG01008671">
    <property type="protein sequence ID" value="CEK55536.1"/>
    <property type="molecule type" value="Transcribed_RNA"/>
</dbReference>
<feature type="non-terminal residue" evidence="2">
    <location>
        <position position="1"/>
    </location>
</feature>
<accession>A0A0B6YIA9</accession>
<name>A0A0B6YIA9_9EUPU</name>
<keyword evidence="1" id="KW-0175">Coiled coil</keyword>
<dbReference type="AlphaFoldDB" id="A0A0B6YIA9"/>